<protein>
    <submittedName>
        <fullName evidence="1">Uncharacterized protein</fullName>
    </submittedName>
</protein>
<sequence>KESLSRKKPIKAIRKDDQQRDNYYYLVRAGQVILFRLKTGYNRLDTYTKTGSIICMCTDRQTHPVRLSPDDAHVLLWPQGE</sequence>
<dbReference type="AlphaFoldDB" id="A0A0B6Y8I1"/>
<feature type="non-terminal residue" evidence="1">
    <location>
        <position position="1"/>
    </location>
</feature>
<gene>
    <name evidence="1" type="primary">ORF14377</name>
</gene>
<proteinExistence type="predicted"/>
<dbReference type="EMBL" id="HACG01004910">
    <property type="protein sequence ID" value="CEK51775.1"/>
    <property type="molecule type" value="Transcribed_RNA"/>
</dbReference>
<accession>A0A0B6Y8I1</accession>
<name>A0A0B6Y8I1_9EUPU</name>
<evidence type="ECO:0000313" key="1">
    <source>
        <dbReference type="EMBL" id="CEK51775.1"/>
    </source>
</evidence>
<organism evidence="1">
    <name type="scientific">Arion vulgaris</name>
    <dbReference type="NCBI Taxonomy" id="1028688"/>
    <lineage>
        <taxon>Eukaryota</taxon>
        <taxon>Metazoa</taxon>
        <taxon>Spiralia</taxon>
        <taxon>Lophotrochozoa</taxon>
        <taxon>Mollusca</taxon>
        <taxon>Gastropoda</taxon>
        <taxon>Heterobranchia</taxon>
        <taxon>Euthyneura</taxon>
        <taxon>Panpulmonata</taxon>
        <taxon>Eupulmonata</taxon>
        <taxon>Stylommatophora</taxon>
        <taxon>Helicina</taxon>
        <taxon>Arionoidea</taxon>
        <taxon>Arionidae</taxon>
        <taxon>Arion</taxon>
    </lineage>
</organism>
<reference evidence="1" key="1">
    <citation type="submission" date="2014-12" db="EMBL/GenBank/DDBJ databases">
        <title>Insight into the proteome of Arion vulgaris.</title>
        <authorList>
            <person name="Aradska J."/>
            <person name="Bulat T."/>
            <person name="Smidak R."/>
            <person name="Sarate P."/>
            <person name="Gangsoo J."/>
            <person name="Sialana F."/>
            <person name="Bilban M."/>
            <person name="Lubec G."/>
        </authorList>
    </citation>
    <scope>NUCLEOTIDE SEQUENCE</scope>
    <source>
        <tissue evidence="1">Skin</tissue>
    </source>
</reference>